<feature type="coiled-coil region" evidence="1">
    <location>
        <begin position="437"/>
        <end position="467"/>
    </location>
</feature>
<gene>
    <name evidence="3" type="ORF">Pfra01_000420500</name>
</gene>
<evidence type="ECO:0000313" key="3">
    <source>
        <dbReference type="EMBL" id="GMF24676.1"/>
    </source>
</evidence>
<evidence type="ECO:0000256" key="1">
    <source>
        <dbReference type="SAM" id="Coils"/>
    </source>
</evidence>
<evidence type="ECO:0000313" key="4">
    <source>
        <dbReference type="Proteomes" id="UP001165121"/>
    </source>
</evidence>
<feature type="compositionally biased region" description="Low complexity" evidence="2">
    <location>
        <begin position="25"/>
        <end position="38"/>
    </location>
</feature>
<name>A0A9W6TXX0_9STRA</name>
<keyword evidence="4" id="KW-1185">Reference proteome</keyword>
<sequence length="584" mass="63350">MAGRDDAAALRAHGESASDADQSLRAPPATATASAAPRSAERRGSAVLKLARGDSAADALELDLGADAEAEPNPAGERSVRDQGAIVAESSTPSAELQLSALRLELDRVRQTLEEEDGLEINGDTTPDGVAIAAGSTTASAAAVAADDDNFSDAAELRVFTFGDGVYRGQARLRSLPEPSEWEPHGLGVLTTVAGHAYCGQWLDGKLVGHGTSYGRALHYEGDVGAVEDTAPHPVTSIGSRHGVGFYMFGSLFVGCWEVAATLPPPGAFRPRGHGSLRCAVDALAVDGWCHGLRCAHQCPSKMDHCSFRLPADIRRQSQPLRGLLVAEEKLQFWCRRSLKRALSTWSRLCCEFSIAQARRSRLLALNTQAQARRAEQRAIRDDIDRQKTERSQGAAELLELLAKCREAQEQRSQRRQLYAQRLTDAIKQRDLAQACVVKQQSAVKTLEQELQEIVELLTEARQAQGDCARYARELHVLKWQVENASVKINAIRFDQQHDTMTPASSQLELQLSLSQRSVPPTPMKKTPPEHVDAANNNSVPPSRGENTHRSVALGQQFVCDVPGCMCGIPRDVFLRVGAALNDE</sequence>
<keyword evidence="1" id="KW-0175">Coiled coil</keyword>
<accession>A0A9W6TXX0</accession>
<dbReference type="AlphaFoldDB" id="A0A9W6TXX0"/>
<evidence type="ECO:0000256" key="2">
    <source>
        <dbReference type="SAM" id="MobiDB-lite"/>
    </source>
</evidence>
<feature type="region of interest" description="Disordered" evidence="2">
    <location>
        <begin position="518"/>
        <end position="548"/>
    </location>
</feature>
<dbReference type="Proteomes" id="UP001165121">
    <property type="component" value="Unassembled WGS sequence"/>
</dbReference>
<dbReference type="EMBL" id="BSXT01000335">
    <property type="protein sequence ID" value="GMF24676.1"/>
    <property type="molecule type" value="Genomic_DNA"/>
</dbReference>
<dbReference type="OrthoDB" id="127541at2759"/>
<feature type="compositionally biased region" description="Basic and acidic residues" evidence="2">
    <location>
        <begin position="1"/>
        <end position="16"/>
    </location>
</feature>
<comment type="caution">
    <text evidence="3">The sequence shown here is derived from an EMBL/GenBank/DDBJ whole genome shotgun (WGS) entry which is preliminary data.</text>
</comment>
<feature type="region of interest" description="Disordered" evidence="2">
    <location>
        <begin position="1"/>
        <end position="47"/>
    </location>
</feature>
<proteinExistence type="predicted"/>
<reference evidence="3" key="1">
    <citation type="submission" date="2023-04" db="EMBL/GenBank/DDBJ databases">
        <title>Phytophthora fragariaefolia NBRC 109709.</title>
        <authorList>
            <person name="Ichikawa N."/>
            <person name="Sato H."/>
            <person name="Tonouchi N."/>
        </authorList>
    </citation>
    <scope>NUCLEOTIDE SEQUENCE</scope>
    <source>
        <strain evidence="3">NBRC 109709</strain>
    </source>
</reference>
<protein>
    <submittedName>
        <fullName evidence="3">Unnamed protein product</fullName>
    </submittedName>
</protein>
<organism evidence="3 4">
    <name type="scientific">Phytophthora fragariaefolia</name>
    <dbReference type="NCBI Taxonomy" id="1490495"/>
    <lineage>
        <taxon>Eukaryota</taxon>
        <taxon>Sar</taxon>
        <taxon>Stramenopiles</taxon>
        <taxon>Oomycota</taxon>
        <taxon>Peronosporomycetes</taxon>
        <taxon>Peronosporales</taxon>
        <taxon>Peronosporaceae</taxon>
        <taxon>Phytophthora</taxon>
    </lineage>
</organism>